<evidence type="ECO:0000256" key="1">
    <source>
        <dbReference type="SAM" id="MobiDB-lite"/>
    </source>
</evidence>
<dbReference type="PANTHER" id="PTHR31912">
    <property type="entry name" value="IP13529P"/>
    <property type="match status" value="1"/>
</dbReference>
<accession>A0A4S8LCV1</accession>
<dbReference type="OrthoDB" id="3028440at2759"/>
<evidence type="ECO:0000313" key="3">
    <source>
        <dbReference type="Proteomes" id="UP000297245"/>
    </source>
</evidence>
<protein>
    <submittedName>
        <fullName evidence="2">Uncharacterized protein</fullName>
    </submittedName>
</protein>
<feature type="region of interest" description="Disordered" evidence="1">
    <location>
        <begin position="1"/>
        <end position="25"/>
    </location>
</feature>
<sequence length="733" mass="83523">MDLDPAPTTGEEHMWATHDSSMFGDPGQFSDLEEAEMRRVEEEMDIVHCMGTPLAIGKELSGDLFEEPEAQEENPENNDDAVLASILRNIGFDSLQERMTQNKPTHSNAEWYPYESKTLFLLDTLDNLPRLRISDSLMRVFLWVLKESGGQDVPSFTKLCSVQESLGKSCGIPTIPCKSSLGTDWSNPHTCKHIHLYPEIPEQVISEVWHASKWHDMDPSLMSPMFVKGHIHFYVNELAQLRSGEYIMPIQWVVFKGIVHCHSFLVKIDEEGTANVRDQESVLISTEDLLYNYHDLKHQHRLPTFNERSEHFKENMPNPDRLTARGPRPTLSWNKHNNAYITHRNLPRDMINKESHIHFISTSQHASVQEQFDDFKQITESTLKNPAEVRDGVTGEDILFRILPHLDPSDNPMQSTICGHMVGAGANHPCRKCNIGGDQAFKASDEGFESYFHVMLACTGRRCKVGELQTNTGVKDTLTQYWIKDLLTRFVFHRKEGKTKKQAENILLKWVSENRDKIYSPFLTCKGLDPSKDTPIELLHMILLGILKYVWHMTMSDFKPEHKSKFGIRLQATNIDGLSIPPIRSKYIMQYSKSLIGRQLKTVLQTSIFHLHDLTTSIPNGKGLRYFAICKAIEKLEEYLSDLCIAVANVLDAFGAADPEKITAKIKLHLLTHLEEDVRAIGVLLGAITENYEGYNAVFQYASILSNHRAPSQDIAVQIAEQEALRHRLTRGW</sequence>
<dbReference type="EMBL" id="ML179484">
    <property type="protein sequence ID" value="THU86694.1"/>
    <property type="molecule type" value="Genomic_DNA"/>
</dbReference>
<name>A0A4S8LCV1_DENBC</name>
<dbReference type="PANTHER" id="PTHR31912:SF34">
    <property type="entry name" value="NOTOCHORD-RELATED PROTEIN"/>
    <property type="match status" value="1"/>
</dbReference>
<proteinExistence type="predicted"/>
<evidence type="ECO:0000313" key="2">
    <source>
        <dbReference type="EMBL" id="THU86694.1"/>
    </source>
</evidence>
<keyword evidence="3" id="KW-1185">Reference proteome</keyword>
<gene>
    <name evidence="2" type="ORF">K435DRAFT_868003</name>
</gene>
<dbReference type="Proteomes" id="UP000297245">
    <property type="component" value="Unassembled WGS sequence"/>
</dbReference>
<organism evidence="2 3">
    <name type="scientific">Dendrothele bispora (strain CBS 962.96)</name>
    <dbReference type="NCBI Taxonomy" id="1314807"/>
    <lineage>
        <taxon>Eukaryota</taxon>
        <taxon>Fungi</taxon>
        <taxon>Dikarya</taxon>
        <taxon>Basidiomycota</taxon>
        <taxon>Agaricomycotina</taxon>
        <taxon>Agaricomycetes</taxon>
        <taxon>Agaricomycetidae</taxon>
        <taxon>Agaricales</taxon>
        <taxon>Agaricales incertae sedis</taxon>
        <taxon>Dendrothele</taxon>
    </lineage>
</organism>
<reference evidence="2 3" key="1">
    <citation type="journal article" date="2019" name="Nat. Ecol. Evol.">
        <title>Megaphylogeny resolves global patterns of mushroom evolution.</title>
        <authorList>
            <person name="Varga T."/>
            <person name="Krizsan K."/>
            <person name="Foldi C."/>
            <person name="Dima B."/>
            <person name="Sanchez-Garcia M."/>
            <person name="Sanchez-Ramirez S."/>
            <person name="Szollosi G.J."/>
            <person name="Szarkandi J.G."/>
            <person name="Papp V."/>
            <person name="Albert L."/>
            <person name="Andreopoulos W."/>
            <person name="Angelini C."/>
            <person name="Antonin V."/>
            <person name="Barry K.W."/>
            <person name="Bougher N.L."/>
            <person name="Buchanan P."/>
            <person name="Buyck B."/>
            <person name="Bense V."/>
            <person name="Catcheside P."/>
            <person name="Chovatia M."/>
            <person name="Cooper J."/>
            <person name="Damon W."/>
            <person name="Desjardin D."/>
            <person name="Finy P."/>
            <person name="Geml J."/>
            <person name="Haridas S."/>
            <person name="Hughes K."/>
            <person name="Justo A."/>
            <person name="Karasinski D."/>
            <person name="Kautmanova I."/>
            <person name="Kiss B."/>
            <person name="Kocsube S."/>
            <person name="Kotiranta H."/>
            <person name="LaButti K.M."/>
            <person name="Lechner B.E."/>
            <person name="Liimatainen K."/>
            <person name="Lipzen A."/>
            <person name="Lukacs Z."/>
            <person name="Mihaltcheva S."/>
            <person name="Morgado L.N."/>
            <person name="Niskanen T."/>
            <person name="Noordeloos M.E."/>
            <person name="Ohm R.A."/>
            <person name="Ortiz-Santana B."/>
            <person name="Ovrebo C."/>
            <person name="Racz N."/>
            <person name="Riley R."/>
            <person name="Savchenko A."/>
            <person name="Shiryaev A."/>
            <person name="Soop K."/>
            <person name="Spirin V."/>
            <person name="Szebenyi C."/>
            <person name="Tomsovsky M."/>
            <person name="Tulloss R.E."/>
            <person name="Uehling J."/>
            <person name="Grigoriev I.V."/>
            <person name="Vagvolgyi C."/>
            <person name="Papp T."/>
            <person name="Martin F.M."/>
            <person name="Miettinen O."/>
            <person name="Hibbett D.S."/>
            <person name="Nagy L.G."/>
        </authorList>
    </citation>
    <scope>NUCLEOTIDE SEQUENCE [LARGE SCALE GENOMIC DNA]</scope>
    <source>
        <strain evidence="2 3">CBS 962.96</strain>
    </source>
</reference>
<dbReference type="AlphaFoldDB" id="A0A4S8LCV1"/>